<feature type="signal peptide" evidence="1">
    <location>
        <begin position="1"/>
        <end position="26"/>
    </location>
</feature>
<dbReference type="GO" id="GO:0016757">
    <property type="term" value="F:glycosyltransferase activity"/>
    <property type="evidence" value="ECO:0007669"/>
    <property type="project" value="InterPro"/>
</dbReference>
<reference evidence="3" key="1">
    <citation type="journal article" date="2023" name="Commun. Biol.">
        <title>Genome analysis of Parmales, the sister group of diatoms, reveals the evolutionary specialization of diatoms from phago-mixotrophs to photoautotrophs.</title>
        <authorList>
            <person name="Ban H."/>
            <person name="Sato S."/>
            <person name="Yoshikawa S."/>
            <person name="Yamada K."/>
            <person name="Nakamura Y."/>
            <person name="Ichinomiya M."/>
            <person name="Sato N."/>
            <person name="Blanc-Mathieu R."/>
            <person name="Endo H."/>
            <person name="Kuwata A."/>
            <person name="Ogata H."/>
        </authorList>
    </citation>
    <scope>NUCLEOTIDE SEQUENCE [LARGE SCALE GENOMIC DNA]</scope>
</reference>
<dbReference type="Gene3D" id="3.90.550.10">
    <property type="entry name" value="Spore Coat Polysaccharide Biosynthesis Protein SpsA, Chain A"/>
    <property type="match status" value="1"/>
</dbReference>
<protein>
    <submittedName>
        <fullName evidence="2">Uncharacterized protein</fullName>
    </submittedName>
</protein>
<accession>A0A9W7LEV9</accession>
<dbReference type="InterPro" id="IPR029044">
    <property type="entry name" value="Nucleotide-diphossugar_trans"/>
</dbReference>
<name>A0A9W7LEV9_9STRA</name>
<evidence type="ECO:0000256" key="1">
    <source>
        <dbReference type="SAM" id="SignalP"/>
    </source>
</evidence>
<keyword evidence="3" id="KW-1185">Reference proteome</keyword>
<evidence type="ECO:0000313" key="2">
    <source>
        <dbReference type="EMBL" id="GMI47473.1"/>
    </source>
</evidence>
<organism evidence="2 3">
    <name type="scientific">Triparma columacea</name>
    <dbReference type="NCBI Taxonomy" id="722753"/>
    <lineage>
        <taxon>Eukaryota</taxon>
        <taxon>Sar</taxon>
        <taxon>Stramenopiles</taxon>
        <taxon>Ochrophyta</taxon>
        <taxon>Bolidophyceae</taxon>
        <taxon>Parmales</taxon>
        <taxon>Triparmaceae</taxon>
        <taxon>Triparma</taxon>
    </lineage>
</organism>
<dbReference type="Pfam" id="PF01501">
    <property type="entry name" value="Glyco_transf_8"/>
    <property type="match status" value="1"/>
</dbReference>
<dbReference type="SUPFAM" id="SSF53448">
    <property type="entry name" value="Nucleotide-diphospho-sugar transferases"/>
    <property type="match status" value="1"/>
</dbReference>
<proteinExistence type="predicted"/>
<gene>
    <name evidence="2" type="ORF">TrCOL_g9648</name>
</gene>
<keyword evidence="1" id="KW-0732">Signal</keyword>
<dbReference type="InterPro" id="IPR002495">
    <property type="entry name" value="Glyco_trans_8"/>
</dbReference>
<dbReference type="Proteomes" id="UP001165065">
    <property type="component" value="Unassembled WGS sequence"/>
</dbReference>
<dbReference type="EMBL" id="BRYA01000346">
    <property type="protein sequence ID" value="GMI47473.1"/>
    <property type="molecule type" value="Genomic_DNA"/>
</dbReference>
<dbReference type="OrthoDB" id="411524at2759"/>
<evidence type="ECO:0000313" key="3">
    <source>
        <dbReference type="Proteomes" id="UP001165065"/>
    </source>
</evidence>
<comment type="caution">
    <text evidence="2">The sequence shown here is derived from an EMBL/GenBank/DDBJ whole genome shotgun (WGS) entry which is preliminary data.</text>
</comment>
<feature type="chain" id="PRO_5040971320" evidence="1">
    <location>
        <begin position="27"/>
        <end position="589"/>
    </location>
</feature>
<dbReference type="AlphaFoldDB" id="A0A9W7LEV9"/>
<sequence length="589" mass="66799">MCGFALQGSALFHSLCVAIILGLSGADLITVRSPVEASIYNLPTVPLTIDLPQEVELSADTLVICVDVSWGLGEQSFCKDKLESWALRGLESGDYTVRVTLHEILKTSAEDAGARTRVVAEERKGFRVQLEREEEKVQITWPRGRETITVGEGQKVEVSFRTQAFDGIIKGGRVCLGNTSLGDGEYSCVDSRDKWAAVRVTEGWNEVQAILVDGEDRKREGEWTTHKAGFWVELSGDVGKGSIIESHHNQCNLVQQNAINPVVISCRSRERYEEAEVMLKSLFMNWGRSSDLETAPAINLHLVVDEGGFSHFRRVLPSLPNVCVRYYDFHKVCEREVQGILDEFNFRQSAHYSGKAGYCRLALSKHIEAERFIAIETDQLFLHDVSSLFGEFDEIVERSGAAIAAPEMYMPWYKGRSGSGTVGYELMSSNAESNKKEEGWHGNGYIGGIMAFDKKRMLEVGWEALWKAKLHEFIELRRSSHHEEDWEPNLNDQDIFNAIFTLSPELAGNFGCSWNWQYHAFINVNRLCEREWEVCEKATEPKENMFLCKEKVKVVHYMAGSYRQNERKFLSSMWEGFEGIQWDAISYMT</sequence>